<gene>
    <name evidence="1" type="ORF">ACFSR3_15325</name>
</gene>
<reference evidence="2" key="1">
    <citation type="journal article" date="2019" name="Int. J. Syst. Evol. Microbiol.">
        <title>The Global Catalogue of Microorganisms (GCM) 10K type strain sequencing project: providing services to taxonomists for standard genome sequencing and annotation.</title>
        <authorList>
            <consortium name="The Broad Institute Genomics Platform"/>
            <consortium name="The Broad Institute Genome Sequencing Center for Infectious Disease"/>
            <person name="Wu L."/>
            <person name="Ma J."/>
        </authorList>
    </citation>
    <scope>NUCLEOTIDE SEQUENCE [LARGE SCALE GENOMIC DNA]</scope>
    <source>
        <strain evidence="2">KCTC 42107</strain>
    </source>
</reference>
<proteinExistence type="predicted"/>
<evidence type="ECO:0008006" key="3">
    <source>
        <dbReference type="Google" id="ProtNLM"/>
    </source>
</evidence>
<evidence type="ECO:0000313" key="1">
    <source>
        <dbReference type="EMBL" id="MFD2603434.1"/>
    </source>
</evidence>
<dbReference type="InterPro" id="IPR029063">
    <property type="entry name" value="SAM-dependent_MTases_sf"/>
</dbReference>
<dbReference type="Gene3D" id="3.40.50.150">
    <property type="entry name" value="Vaccinia Virus protein VP39"/>
    <property type="match status" value="1"/>
</dbReference>
<name>A0ABW5NZ86_9FLAO</name>
<accession>A0ABW5NZ86</accession>
<protein>
    <recommendedName>
        <fullName evidence="3">Phytanoyl-CoA dioxygenase</fullName>
    </recommendedName>
</protein>
<organism evidence="1 2">
    <name type="scientific">Flavobacterium suzhouense</name>
    <dbReference type="NCBI Taxonomy" id="1529638"/>
    <lineage>
        <taxon>Bacteria</taxon>
        <taxon>Pseudomonadati</taxon>
        <taxon>Bacteroidota</taxon>
        <taxon>Flavobacteriia</taxon>
        <taxon>Flavobacteriales</taxon>
        <taxon>Flavobacteriaceae</taxon>
        <taxon>Flavobacterium</taxon>
    </lineage>
</organism>
<sequence>MNSYIQKCEFIVSSILEAQTPEDYISSAERLSDFYAQLVTSNEYLTQDNEVAVKGGVALSGLHAAACVDDFFRTVAFIKGVHKAINKLSDDFPTKTINILYAGTGPYATLILPLLPLFDTNRLSVIFLDINAASIESVRNLTDILGLNGYSLDYAIADATTYVIPEHFPVDLVVSETMHYGLTLEPQVAIVKNLSPQMPTHAILIPQEIHIDFGYSFFAYEPFVSKFADIPKGYNKLQPYEYRKIIDRLFTINKELFVNQVNNDSKIVSSFYPLPAEFSNHPDVCIYTGVTILDDIKLTTAESLITNPYCIVSLLNLAGNSHIQLVYDFSDMPKWLYNLQEQ</sequence>
<comment type="caution">
    <text evidence="1">The sequence shown here is derived from an EMBL/GenBank/DDBJ whole genome shotgun (WGS) entry which is preliminary data.</text>
</comment>
<dbReference type="SUPFAM" id="SSF53335">
    <property type="entry name" value="S-adenosyl-L-methionine-dependent methyltransferases"/>
    <property type="match status" value="1"/>
</dbReference>
<evidence type="ECO:0000313" key="2">
    <source>
        <dbReference type="Proteomes" id="UP001597480"/>
    </source>
</evidence>
<dbReference type="RefSeq" id="WP_379822224.1">
    <property type="nucleotide sequence ID" value="NZ_JBHUMD010000029.1"/>
</dbReference>
<keyword evidence="2" id="KW-1185">Reference proteome</keyword>
<dbReference type="Proteomes" id="UP001597480">
    <property type="component" value="Unassembled WGS sequence"/>
</dbReference>
<dbReference type="EMBL" id="JBHUMD010000029">
    <property type="protein sequence ID" value="MFD2603434.1"/>
    <property type="molecule type" value="Genomic_DNA"/>
</dbReference>